<dbReference type="CDD" id="cd12148">
    <property type="entry name" value="fungal_TF_MHR"/>
    <property type="match status" value="1"/>
</dbReference>
<dbReference type="Pfam" id="PF04082">
    <property type="entry name" value="Fungal_trans"/>
    <property type="match status" value="1"/>
</dbReference>
<dbReference type="PROSITE" id="PS00463">
    <property type="entry name" value="ZN2_CY6_FUNGAL_1"/>
    <property type="match status" value="1"/>
</dbReference>
<feature type="compositionally biased region" description="Low complexity" evidence="4">
    <location>
        <begin position="64"/>
        <end position="74"/>
    </location>
</feature>
<feature type="region of interest" description="Disordered" evidence="4">
    <location>
        <begin position="1"/>
        <end position="84"/>
    </location>
</feature>
<dbReference type="GO" id="GO:0000981">
    <property type="term" value="F:DNA-binding transcription factor activity, RNA polymerase II-specific"/>
    <property type="evidence" value="ECO:0007669"/>
    <property type="project" value="InterPro"/>
</dbReference>
<comment type="subcellular location">
    <subcellularLocation>
        <location evidence="1">Nucleus</location>
    </subcellularLocation>
</comment>
<evidence type="ECO:0000256" key="3">
    <source>
        <dbReference type="ARBA" id="ARBA00023242"/>
    </source>
</evidence>
<accession>A0AAE8MXG1</accession>
<dbReference type="SMART" id="SM00066">
    <property type="entry name" value="GAL4"/>
    <property type="match status" value="1"/>
</dbReference>
<dbReference type="InterPro" id="IPR007219">
    <property type="entry name" value="XnlR_reg_dom"/>
</dbReference>
<keyword evidence="2" id="KW-0479">Metal-binding</keyword>
<evidence type="ECO:0000256" key="4">
    <source>
        <dbReference type="SAM" id="MobiDB-lite"/>
    </source>
</evidence>
<feature type="region of interest" description="Disordered" evidence="4">
    <location>
        <begin position="769"/>
        <end position="791"/>
    </location>
</feature>
<dbReference type="EMBL" id="ONZQ02000004">
    <property type="protein sequence ID" value="SPO00940.1"/>
    <property type="molecule type" value="Genomic_DNA"/>
</dbReference>
<dbReference type="GO" id="GO:0003677">
    <property type="term" value="F:DNA binding"/>
    <property type="evidence" value="ECO:0007669"/>
    <property type="project" value="InterPro"/>
</dbReference>
<feature type="region of interest" description="Disordered" evidence="4">
    <location>
        <begin position="708"/>
        <end position="739"/>
    </location>
</feature>
<dbReference type="PROSITE" id="PS50048">
    <property type="entry name" value="ZN2_CY6_FUNGAL_2"/>
    <property type="match status" value="1"/>
</dbReference>
<sequence>MANNNTDHPALLQSRTSGQRRGGSSPLHAGVDVSGAGSGSVPVPRDRTPATAGGRPQAHPPASAPSSPYHSQYPGQLGGASTKPIRRRMRVINSCLECRRRKLKCNKDNPCQNCVKFSRECVFLSAKLDEASQLRLTEIKEKVGSLERALERDVAKPGHSRVSTLQGFIIDGIEHETFEELDPWPSDIVCGDVTYDDDTAEGLASLLDTGVQIGRMRMTDRLGGLSRPRLSEEMIEAINRVRGPDVQTAEARLAAMSTDGSAPRFVPPVPPYIQPPSEFIFGQSSLPPTPLEMLLPTNRVSDGLIEQYFRAVHPVARCVHRPSFEVDYRVFCDELSSNVKPRPSTQAVMFAAMFTAAVSMDDKTTLQRFGLERQALVNNLKAGVESALCQASYLRTTRLETLQALIMYLIPLAMADISRTVTVMIGAAVRLAECNALHRDGEAFGLSPTQTHVRRLLWHQLCILDLRAAEAHGPRPSIRRDDFDARLPVNCDEEAIRSDGAALESEDHWTPTILSLIRFEINQLMRAIWADRIKLERRQMLLTEVLSKTEDFRKRIIQKYEGMLRDEDPLQRYAKLVMHMLIYKVYSMVLHPYHHNSNIELPHRLNDVLIMSGIMLIEIGLQLENDATFKDWTWYFGSYTQYQVALLLAVEIHVRPMSRDAARIWACLDYVFNLDRNLTPDAKLIYIFQEVWTRAAVYNKVGKLQSRSTARSGADGGGEHFGSGPEARPGGVVPDHQSQSEDLYSYYPPLDVSVLHPGLPEPPMMAGQYVGGGSDSPVNPSLQPGAQQGGRAGDWAEAIDWDAINDIFPADPTTGEVNFGAYHDPSISINWQQWR</sequence>
<dbReference type="PANTHER" id="PTHR31001">
    <property type="entry name" value="UNCHARACTERIZED TRANSCRIPTIONAL REGULATORY PROTEIN"/>
    <property type="match status" value="1"/>
</dbReference>
<gene>
    <name evidence="6" type="ORF">DNG_03688</name>
</gene>
<feature type="compositionally biased region" description="Polar residues" evidence="4">
    <location>
        <begin position="776"/>
        <end position="786"/>
    </location>
</feature>
<keyword evidence="3" id="KW-0539">Nucleus</keyword>
<keyword evidence="7" id="KW-1185">Reference proteome</keyword>
<dbReference type="AlphaFoldDB" id="A0AAE8MXG1"/>
<dbReference type="InterPro" id="IPR036864">
    <property type="entry name" value="Zn2-C6_fun-type_DNA-bd_sf"/>
</dbReference>
<evidence type="ECO:0000313" key="6">
    <source>
        <dbReference type="EMBL" id="SPO00940.1"/>
    </source>
</evidence>
<evidence type="ECO:0000256" key="1">
    <source>
        <dbReference type="ARBA" id="ARBA00004123"/>
    </source>
</evidence>
<feature type="compositionally biased region" description="Low complexity" evidence="4">
    <location>
        <begin position="13"/>
        <end position="43"/>
    </location>
</feature>
<dbReference type="PANTHER" id="PTHR31001:SF40">
    <property type="entry name" value="ZN(II)2CYS6 TRANSCRIPTION FACTOR (EUROFUNG)"/>
    <property type="match status" value="1"/>
</dbReference>
<dbReference type="CDD" id="cd00067">
    <property type="entry name" value="GAL4"/>
    <property type="match status" value="1"/>
</dbReference>
<dbReference type="GO" id="GO:0005634">
    <property type="term" value="C:nucleus"/>
    <property type="evidence" value="ECO:0007669"/>
    <property type="project" value="UniProtKB-SubCell"/>
</dbReference>
<dbReference type="Gene3D" id="4.10.240.10">
    <property type="entry name" value="Zn(2)-C6 fungal-type DNA-binding domain"/>
    <property type="match status" value="1"/>
</dbReference>
<evidence type="ECO:0000256" key="2">
    <source>
        <dbReference type="ARBA" id="ARBA00022723"/>
    </source>
</evidence>
<protein>
    <submittedName>
        <fullName evidence="6">Related to binuclear zinc cluster transcription factor that regulates the ratio between aurofusarin and rubrofusarin biosynthesis</fullName>
    </submittedName>
</protein>
<comment type="caution">
    <text evidence="6">The sequence shown here is derived from an EMBL/GenBank/DDBJ whole genome shotgun (WGS) entry which is preliminary data.</text>
</comment>
<dbReference type="SUPFAM" id="SSF57701">
    <property type="entry name" value="Zn2/Cys6 DNA-binding domain"/>
    <property type="match status" value="1"/>
</dbReference>
<organism evidence="6 7">
    <name type="scientific">Cephalotrichum gorgonifer</name>
    <dbReference type="NCBI Taxonomy" id="2041049"/>
    <lineage>
        <taxon>Eukaryota</taxon>
        <taxon>Fungi</taxon>
        <taxon>Dikarya</taxon>
        <taxon>Ascomycota</taxon>
        <taxon>Pezizomycotina</taxon>
        <taxon>Sordariomycetes</taxon>
        <taxon>Hypocreomycetidae</taxon>
        <taxon>Microascales</taxon>
        <taxon>Microascaceae</taxon>
        <taxon>Cephalotrichum</taxon>
    </lineage>
</organism>
<reference evidence="6" key="1">
    <citation type="submission" date="2018-03" db="EMBL/GenBank/DDBJ databases">
        <authorList>
            <person name="Guldener U."/>
        </authorList>
    </citation>
    <scope>NUCLEOTIDE SEQUENCE</scope>
</reference>
<feature type="domain" description="Zn(2)-C6 fungal-type" evidence="5">
    <location>
        <begin position="94"/>
        <end position="123"/>
    </location>
</feature>
<dbReference type="GO" id="GO:0008270">
    <property type="term" value="F:zinc ion binding"/>
    <property type="evidence" value="ECO:0007669"/>
    <property type="project" value="InterPro"/>
</dbReference>
<dbReference type="GO" id="GO:0006351">
    <property type="term" value="P:DNA-templated transcription"/>
    <property type="evidence" value="ECO:0007669"/>
    <property type="project" value="InterPro"/>
</dbReference>
<dbReference type="Pfam" id="PF00172">
    <property type="entry name" value="Zn_clus"/>
    <property type="match status" value="1"/>
</dbReference>
<evidence type="ECO:0000313" key="7">
    <source>
        <dbReference type="Proteomes" id="UP001187682"/>
    </source>
</evidence>
<dbReference type="SMART" id="SM00906">
    <property type="entry name" value="Fungal_trans"/>
    <property type="match status" value="1"/>
</dbReference>
<proteinExistence type="predicted"/>
<dbReference type="InterPro" id="IPR001138">
    <property type="entry name" value="Zn2Cys6_DnaBD"/>
</dbReference>
<dbReference type="Proteomes" id="UP001187682">
    <property type="component" value="Unassembled WGS sequence"/>
</dbReference>
<dbReference type="InterPro" id="IPR050613">
    <property type="entry name" value="Sec_Metabolite_Reg"/>
</dbReference>
<evidence type="ECO:0000259" key="5">
    <source>
        <dbReference type="PROSITE" id="PS50048"/>
    </source>
</evidence>
<name>A0AAE8MXG1_9PEZI</name>